<evidence type="ECO:0000313" key="3">
    <source>
        <dbReference type="EMBL" id="CAH0564272.1"/>
    </source>
</evidence>
<feature type="signal peptide" evidence="2">
    <location>
        <begin position="1"/>
        <end position="20"/>
    </location>
</feature>
<dbReference type="EMBL" id="OV121140">
    <property type="protein sequence ID" value="CAH0564272.1"/>
    <property type="molecule type" value="Genomic_DNA"/>
</dbReference>
<keyword evidence="4" id="KW-1185">Reference proteome</keyword>
<gene>
    <name evidence="3" type="ORF">MELIAE_LOCUS12867</name>
</gene>
<name>A0A9P0BLK4_BRAAE</name>
<feature type="chain" id="PRO_5040318662" evidence="2">
    <location>
        <begin position="21"/>
        <end position="301"/>
    </location>
</feature>
<reference evidence="3" key="1">
    <citation type="submission" date="2021-12" db="EMBL/GenBank/DDBJ databases">
        <authorList>
            <person name="King R."/>
        </authorList>
    </citation>
    <scope>NUCLEOTIDE SEQUENCE</scope>
</reference>
<feature type="region of interest" description="Disordered" evidence="1">
    <location>
        <begin position="93"/>
        <end position="274"/>
    </location>
</feature>
<feature type="compositionally biased region" description="Low complexity" evidence="1">
    <location>
        <begin position="247"/>
        <end position="274"/>
    </location>
</feature>
<protein>
    <submittedName>
        <fullName evidence="3">Uncharacterized protein</fullName>
    </submittedName>
</protein>
<accession>A0A9P0BLK4</accession>
<evidence type="ECO:0000256" key="2">
    <source>
        <dbReference type="SAM" id="SignalP"/>
    </source>
</evidence>
<feature type="compositionally biased region" description="Low complexity" evidence="1">
    <location>
        <begin position="171"/>
        <end position="199"/>
    </location>
</feature>
<dbReference type="AlphaFoldDB" id="A0A9P0BLK4"/>
<evidence type="ECO:0000313" key="4">
    <source>
        <dbReference type="Proteomes" id="UP001154078"/>
    </source>
</evidence>
<keyword evidence="2" id="KW-0732">Signal</keyword>
<dbReference type="PANTHER" id="PTHR39956">
    <property type="entry name" value="GH09530P-RELATED"/>
    <property type="match status" value="1"/>
</dbReference>
<dbReference type="OrthoDB" id="8122555at2759"/>
<organism evidence="3 4">
    <name type="scientific">Brassicogethes aeneus</name>
    <name type="common">Rape pollen beetle</name>
    <name type="synonym">Meligethes aeneus</name>
    <dbReference type="NCBI Taxonomy" id="1431903"/>
    <lineage>
        <taxon>Eukaryota</taxon>
        <taxon>Metazoa</taxon>
        <taxon>Ecdysozoa</taxon>
        <taxon>Arthropoda</taxon>
        <taxon>Hexapoda</taxon>
        <taxon>Insecta</taxon>
        <taxon>Pterygota</taxon>
        <taxon>Neoptera</taxon>
        <taxon>Endopterygota</taxon>
        <taxon>Coleoptera</taxon>
        <taxon>Polyphaga</taxon>
        <taxon>Cucujiformia</taxon>
        <taxon>Nitidulidae</taxon>
        <taxon>Meligethinae</taxon>
        <taxon>Brassicogethes</taxon>
    </lineage>
</organism>
<feature type="compositionally biased region" description="Gly residues" evidence="1">
    <location>
        <begin position="156"/>
        <end position="170"/>
    </location>
</feature>
<evidence type="ECO:0000256" key="1">
    <source>
        <dbReference type="SAM" id="MobiDB-lite"/>
    </source>
</evidence>
<feature type="compositionally biased region" description="Low complexity" evidence="1">
    <location>
        <begin position="110"/>
        <end position="127"/>
    </location>
</feature>
<feature type="compositionally biased region" description="Gly residues" evidence="1">
    <location>
        <begin position="200"/>
        <end position="226"/>
    </location>
</feature>
<dbReference type="PANTHER" id="PTHR39956:SF1">
    <property type="entry name" value="GH09530P-RELATED"/>
    <property type="match status" value="1"/>
</dbReference>
<proteinExistence type="predicted"/>
<sequence>MKVYSAIILVLGCYISSSKAYSKYGRSCKDIGCRSNEVCVMENDPCSYYQRQNECGAYPTCKKTTSGSPTCATFVCPPGNVCKMSGDNPKCVEDTSKRGHVGYDTSSLDSQVQPAQPGQPQQPSAPVLPSNGGSVYPNIPTRGETTPRPNVRPQSNGGGGYRGGSIGSGYPGQPSGYPAQPSGYPSQPSGYPSQYPGGYPQQGGAGYQGGYNGYQGGYQQPGGYPQGGYQQPGGYPQGGYQGGSSGGYPYNSNSNQYGNKYGQKSSGSSFSDTFSNTLKNLGTDLLKSALGKIITGAVSRN</sequence>
<feature type="compositionally biased region" description="Gly residues" evidence="1">
    <location>
        <begin position="235"/>
        <end position="246"/>
    </location>
</feature>
<dbReference type="Proteomes" id="UP001154078">
    <property type="component" value="Chromosome 9"/>
</dbReference>